<dbReference type="InterPro" id="IPR051686">
    <property type="entry name" value="Lipoprotein_DolP"/>
</dbReference>
<proteinExistence type="predicted"/>
<dbReference type="Pfam" id="PF04972">
    <property type="entry name" value="BON"/>
    <property type="match status" value="2"/>
</dbReference>
<dbReference type="EMBL" id="WODC01000001">
    <property type="protein sequence ID" value="MUM76275.1"/>
    <property type="molecule type" value="Genomic_DNA"/>
</dbReference>
<feature type="domain" description="BON" evidence="2">
    <location>
        <begin position="151"/>
        <end position="219"/>
    </location>
</feature>
<evidence type="ECO:0000259" key="2">
    <source>
        <dbReference type="PROSITE" id="PS50914"/>
    </source>
</evidence>
<dbReference type="InterPro" id="IPR007055">
    <property type="entry name" value="BON_dom"/>
</dbReference>
<feature type="transmembrane region" description="Helical" evidence="1">
    <location>
        <begin position="20"/>
        <end position="45"/>
    </location>
</feature>
<dbReference type="PROSITE" id="PS50914">
    <property type="entry name" value="BON"/>
    <property type="match status" value="1"/>
</dbReference>
<reference evidence="3 4" key="1">
    <citation type="submission" date="2019-11" db="EMBL/GenBank/DDBJ databases">
        <title>Pseudodesulfovibrio alkaliphilus, sp. nov., an alkaliphilic sulfate-reducing bacteria from mud volcano of Taman peninsula, Russia.</title>
        <authorList>
            <person name="Frolova A."/>
            <person name="Merkel A.Y."/>
            <person name="Slobodkin A.I."/>
        </authorList>
    </citation>
    <scope>NUCLEOTIDE SEQUENCE [LARGE SCALE GENOMIC DNA]</scope>
    <source>
        <strain evidence="3 4">F-1</strain>
    </source>
</reference>
<comment type="caution">
    <text evidence="3">The sequence shown here is derived from an EMBL/GenBank/DDBJ whole genome shotgun (WGS) entry which is preliminary data.</text>
</comment>
<dbReference type="PANTHER" id="PTHR34606">
    <property type="entry name" value="BON DOMAIN-CONTAINING PROTEIN"/>
    <property type="match status" value="1"/>
</dbReference>
<dbReference type="Proteomes" id="UP000461162">
    <property type="component" value="Unassembled WGS sequence"/>
</dbReference>
<dbReference type="PANTHER" id="PTHR34606:SF15">
    <property type="entry name" value="BON DOMAIN-CONTAINING PROTEIN"/>
    <property type="match status" value="1"/>
</dbReference>
<sequence>MKRQSHPFDRPWGASRGRSLGAFAAPAAALLAVLVLAGCAVYPAVQVASGAMTGYDAVVLADEYIPKNSVSGGQLVCDSDRMLERRLRERLIMGGVPQVSAHVIGGHAYLVGQLDNRGQADRAVSTARNVEGLKFVTCKFFPPSTPAEARSDASLLYSVSRKLSDTKRLESAYLRVEVIGGTAILIGATADHSQKTAALAIAGEVWGVRDVVDYIAVNPTIQSAQSARAVRD</sequence>
<accession>A0A7K1KJR1</accession>
<evidence type="ECO:0000313" key="3">
    <source>
        <dbReference type="EMBL" id="MUM76275.1"/>
    </source>
</evidence>
<name>A0A7K1KJR1_9BACT</name>
<protein>
    <submittedName>
        <fullName evidence="3">BON domain-containing protein</fullName>
    </submittedName>
</protein>
<evidence type="ECO:0000256" key="1">
    <source>
        <dbReference type="SAM" id="Phobius"/>
    </source>
</evidence>
<keyword evidence="1" id="KW-1133">Transmembrane helix</keyword>
<gene>
    <name evidence="3" type="ORF">GKC30_01355</name>
</gene>
<dbReference type="AlphaFoldDB" id="A0A7K1KJR1"/>
<dbReference type="RefSeq" id="WP_155931747.1">
    <property type="nucleotide sequence ID" value="NZ_WODC01000001.1"/>
</dbReference>
<keyword evidence="4" id="KW-1185">Reference proteome</keyword>
<keyword evidence="1" id="KW-0472">Membrane</keyword>
<organism evidence="3 4">
    <name type="scientific">Pseudodesulfovibrio alkaliphilus</name>
    <dbReference type="NCBI Taxonomy" id="2661613"/>
    <lineage>
        <taxon>Bacteria</taxon>
        <taxon>Pseudomonadati</taxon>
        <taxon>Thermodesulfobacteriota</taxon>
        <taxon>Desulfovibrionia</taxon>
        <taxon>Desulfovibrionales</taxon>
        <taxon>Desulfovibrionaceae</taxon>
    </lineage>
</organism>
<keyword evidence="1" id="KW-0812">Transmembrane</keyword>
<evidence type="ECO:0000313" key="4">
    <source>
        <dbReference type="Proteomes" id="UP000461162"/>
    </source>
</evidence>